<evidence type="ECO:0000313" key="5">
    <source>
        <dbReference type="Proteomes" id="UP000515472"/>
    </source>
</evidence>
<dbReference type="GO" id="GO:0042834">
    <property type="term" value="F:peptidoglycan binding"/>
    <property type="evidence" value="ECO:0007669"/>
    <property type="project" value="InterPro"/>
</dbReference>
<keyword evidence="5" id="KW-1185">Reference proteome</keyword>
<reference evidence="4 5" key="1">
    <citation type="submission" date="2020-06" db="EMBL/GenBank/DDBJ databases">
        <title>Interaction of electrochemicaly active bacteria, Geobacter bremensis R4 on different carbon anode.</title>
        <authorList>
            <person name="Meng L."/>
            <person name="Yoshida N."/>
        </authorList>
    </citation>
    <scope>NUCLEOTIDE SEQUENCE [LARGE SCALE GENOMIC DNA]</scope>
    <source>
        <strain evidence="4 5">R4</strain>
    </source>
</reference>
<keyword evidence="2" id="KW-0732">Signal</keyword>
<dbReference type="SUPFAM" id="SSF110997">
    <property type="entry name" value="Sporulation related repeat"/>
    <property type="match status" value="1"/>
</dbReference>
<proteinExistence type="predicted"/>
<evidence type="ECO:0000313" key="4">
    <source>
        <dbReference type="EMBL" id="BCO11303.1"/>
    </source>
</evidence>
<accession>A0A7R7FT79</accession>
<dbReference type="AlphaFoldDB" id="A0A7R7FT79"/>
<feature type="chain" id="PRO_5031420095" evidence="2">
    <location>
        <begin position="25"/>
        <end position="395"/>
    </location>
</feature>
<protein>
    <submittedName>
        <fullName evidence="4">Sporulation domain protein</fullName>
    </submittedName>
</protein>
<sequence>MFKIRMLLLSVLLSVFCCPLLSHAQLDEAEMMATAKGHYQEGGYYYASTWLERILRNWPQTAQREEILLMMAKSYAATGREDKAVRVVKTLMKDYPQAAAKLDQETLKLAQQQEPYDLASAQPDAAGQGVPDAARRDAPAEPAEPAAAKVQYEASAPVPAEAPKKAEGVKPAVAKVAAATVAEVAQPAVAEVAKPAPAEVAKPAAAAVTKPAPASATPVAISVDASKAAETETACRDNSATAPGSYAVEVGEFVGKNALIRGKKAVEKAGLVPVVGAGGQRVEAMLRILVGEYSGEAAAKKMLNKLRRAGAEHFMLKGKEGIFRVYAGSYFEHQAALDEQKRLLGKGIDSELKEATVPVSTYIINAGCFPTEEAAKGKLAELERLGVKGKVLPPQ</sequence>
<name>A0A7R7FT79_9BACT</name>
<dbReference type="InterPro" id="IPR011990">
    <property type="entry name" value="TPR-like_helical_dom_sf"/>
</dbReference>
<evidence type="ECO:0000256" key="1">
    <source>
        <dbReference type="SAM" id="MobiDB-lite"/>
    </source>
</evidence>
<dbReference type="Proteomes" id="UP000515472">
    <property type="component" value="Chromosome"/>
</dbReference>
<dbReference type="InterPro" id="IPR007730">
    <property type="entry name" value="SPOR-like_dom"/>
</dbReference>
<dbReference type="EMBL" id="AP023213">
    <property type="protein sequence ID" value="BCO11303.1"/>
    <property type="molecule type" value="Genomic_DNA"/>
</dbReference>
<dbReference type="Pfam" id="PF05036">
    <property type="entry name" value="SPOR"/>
    <property type="match status" value="1"/>
</dbReference>
<organism evidence="4 5">
    <name type="scientific">Citrifermentans bremense</name>
    <dbReference type="NCBI Taxonomy" id="60035"/>
    <lineage>
        <taxon>Bacteria</taxon>
        <taxon>Pseudomonadati</taxon>
        <taxon>Thermodesulfobacteriota</taxon>
        <taxon>Desulfuromonadia</taxon>
        <taxon>Geobacterales</taxon>
        <taxon>Geobacteraceae</taxon>
        <taxon>Citrifermentans</taxon>
    </lineage>
</organism>
<feature type="signal peptide" evidence="2">
    <location>
        <begin position="1"/>
        <end position="24"/>
    </location>
</feature>
<dbReference type="Gene3D" id="1.25.40.10">
    <property type="entry name" value="Tetratricopeptide repeat domain"/>
    <property type="match status" value="1"/>
</dbReference>
<dbReference type="PROSITE" id="PS51724">
    <property type="entry name" value="SPOR"/>
    <property type="match status" value="1"/>
</dbReference>
<feature type="region of interest" description="Disordered" evidence="1">
    <location>
        <begin position="119"/>
        <end position="154"/>
    </location>
</feature>
<evidence type="ECO:0000256" key="2">
    <source>
        <dbReference type="SAM" id="SignalP"/>
    </source>
</evidence>
<feature type="domain" description="SPOR" evidence="3">
    <location>
        <begin position="240"/>
        <end position="318"/>
    </location>
</feature>
<dbReference type="Gene3D" id="3.30.70.1070">
    <property type="entry name" value="Sporulation related repeat"/>
    <property type="match status" value="1"/>
</dbReference>
<feature type="compositionally biased region" description="Low complexity" evidence="1">
    <location>
        <begin position="140"/>
        <end position="154"/>
    </location>
</feature>
<dbReference type="InterPro" id="IPR036680">
    <property type="entry name" value="SPOR-like_sf"/>
</dbReference>
<gene>
    <name evidence="4" type="ORF">GEOBRER4_n1424</name>
</gene>
<dbReference type="RefSeq" id="WP_185244788.1">
    <property type="nucleotide sequence ID" value="NZ_AP023213.1"/>
</dbReference>
<evidence type="ECO:0000259" key="3">
    <source>
        <dbReference type="PROSITE" id="PS51724"/>
    </source>
</evidence>